<dbReference type="PANTHER" id="PTHR31297">
    <property type="entry name" value="GLUCAN ENDO-1,6-BETA-GLUCOSIDASE B"/>
    <property type="match status" value="1"/>
</dbReference>
<evidence type="ECO:0000259" key="5">
    <source>
        <dbReference type="Pfam" id="PF00150"/>
    </source>
</evidence>
<dbReference type="EC" id="3.2.1.4" evidence="6"/>
<dbReference type="GO" id="GO:0008422">
    <property type="term" value="F:beta-glucosidase activity"/>
    <property type="evidence" value="ECO:0007669"/>
    <property type="project" value="TreeGrafter"/>
</dbReference>
<dbReference type="InterPro" id="IPR006311">
    <property type="entry name" value="TAT_signal"/>
</dbReference>
<evidence type="ECO:0000256" key="3">
    <source>
        <dbReference type="ARBA" id="ARBA00023295"/>
    </source>
</evidence>
<keyword evidence="3 6" id="KW-0326">Glycosidase</keyword>
<evidence type="ECO:0000256" key="1">
    <source>
        <dbReference type="ARBA" id="ARBA00022801"/>
    </source>
</evidence>
<accession>A0A1J5TCD2</accession>
<dbReference type="GO" id="GO:0005576">
    <property type="term" value="C:extracellular region"/>
    <property type="evidence" value="ECO:0007669"/>
    <property type="project" value="TreeGrafter"/>
</dbReference>
<dbReference type="InterPro" id="IPR001547">
    <property type="entry name" value="Glyco_hydro_5"/>
</dbReference>
<evidence type="ECO:0000313" key="6">
    <source>
        <dbReference type="EMBL" id="OIR18575.1"/>
    </source>
</evidence>
<evidence type="ECO:0000256" key="4">
    <source>
        <dbReference type="ARBA" id="ARBA00023326"/>
    </source>
</evidence>
<dbReference type="PROSITE" id="PS51318">
    <property type="entry name" value="TAT"/>
    <property type="match status" value="1"/>
</dbReference>
<dbReference type="InterPro" id="IPR017853">
    <property type="entry name" value="GH"/>
</dbReference>
<feature type="domain" description="Glycoside hydrolase family 5" evidence="5">
    <location>
        <begin position="62"/>
        <end position="337"/>
    </location>
</feature>
<sequence>MSHPPLSRRRFLGVSAAAAGLLAGARLNLTAAESQVVASPKIPRWRGFNLTEMTGGHRGQRFHERDFEWMADWGFTFARIPMSYWCWSSPENWMQIDESAFAPLDEAIAFGKRHGIHLNLNLHRIPGYCVNGREKEPYQLFDSPHDSMERALEAAVHHWTFIARRYQHLPSTQVSFDLFNEPPWMKDQTRYVEIATRLVAAIRSVNPDRIIFADGADIGQTPVMGLAHMGLVQSTRGYLPKMISHYTATWVPPAEFESTATPTWPMRDKTGRLWDRETLWQELYLKWKPLVDLGVPVHVGEWGCFNHTPREAMMGWMHDILSVWKEAGWGWAMWNLRGAFGVVDSARPGTRYETFQGHQLDREMLELLRAN</sequence>
<organism evidence="6">
    <name type="scientific">mine drainage metagenome</name>
    <dbReference type="NCBI Taxonomy" id="410659"/>
    <lineage>
        <taxon>unclassified sequences</taxon>
        <taxon>metagenomes</taxon>
        <taxon>ecological metagenomes</taxon>
    </lineage>
</organism>
<protein>
    <submittedName>
        <fullName evidence="6">Endoglucanase C307</fullName>
        <ecNumber evidence="6">3.2.1.4</ecNumber>
    </submittedName>
</protein>
<evidence type="ECO:0000256" key="2">
    <source>
        <dbReference type="ARBA" id="ARBA00023277"/>
    </source>
</evidence>
<dbReference type="Gene3D" id="3.20.20.80">
    <property type="entry name" value="Glycosidases"/>
    <property type="match status" value="1"/>
</dbReference>
<dbReference type="AlphaFoldDB" id="A0A1J5TCD2"/>
<dbReference type="EMBL" id="MLJW01000002">
    <property type="protein sequence ID" value="OIR18575.1"/>
    <property type="molecule type" value="Genomic_DNA"/>
</dbReference>
<dbReference type="GO" id="GO:0009986">
    <property type="term" value="C:cell surface"/>
    <property type="evidence" value="ECO:0007669"/>
    <property type="project" value="TreeGrafter"/>
</dbReference>
<dbReference type="GO" id="GO:0008810">
    <property type="term" value="F:cellulase activity"/>
    <property type="evidence" value="ECO:0007669"/>
    <property type="project" value="UniProtKB-EC"/>
</dbReference>
<keyword evidence="2" id="KW-0119">Carbohydrate metabolism</keyword>
<comment type="caution">
    <text evidence="6">The sequence shown here is derived from an EMBL/GenBank/DDBJ whole genome shotgun (WGS) entry which is preliminary data.</text>
</comment>
<dbReference type="Pfam" id="PF00150">
    <property type="entry name" value="Cellulase"/>
    <property type="match status" value="1"/>
</dbReference>
<dbReference type="SUPFAM" id="SSF51445">
    <property type="entry name" value="(Trans)glycosidases"/>
    <property type="match status" value="1"/>
</dbReference>
<dbReference type="PANTHER" id="PTHR31297:SF41">
    <property type="entry name" value="ENDOGLUCANASE, PUTATIVE (AFU_ORTHOLOGUE AFUA_5G01830)-RELATED"/>
    <property type="match status" value="1"/>
</dbReference>
<name>A0A1J5TCD2_9ZZZZ</name>
<keyword evidence="4" id="KW-0624">Polysaccharide degradation</keyword>
<proteinExistence type="predicted"/>
<keyword evidence="1 6" id="KW-0378">Hydrolase</keyword>
<dbReference type="GO" id="GO:0009251">
    <property type="term" value="P:glucan catabolic process"/>
    <property type="evidence" value="ECO:0007669"/>
    <property type="project" value="TreeGrafter"/>
</dbReference>
<gene>
    <name evidence="6" type="ORF">GALL_09120</name>
</gene>
<reference evidence="6" key="1">
    <citation type="submission" date="2016-10" db="EMBL/GenBank/DDBJ databases">
        <title>Sequence of Gallionella enrichment culture.</title>
        <authorList>
            <person name="Poehlein A."/>
            <person name="Muehling M."/>
            <person name="Daniel R."/>
        </authorList>
    </citation>
    <scope>NUCLEOTIDE SEQUENCE</scope>
</reference>
<dbReference type="InterPro" id="IPR050386">
    <property type="entry name" value="Glycosyl_hydrolase_5"/>
</dbReference>